<protein>
    <submittedName>
        <fullName evidence="1">Uncharacterized protein</fullName>
    </submittedName>
</protein>
<dbReference type="RefSeq" id="WP_107651849.1">
    <property type="nucleotide sequence ID" value="NZ_PZJX01000047.1"/>
</dbReference>
<keyword evidence="2" id="KW-1185">Reference proteome</keyword>
<name>A0A2T4IPG0_9HYPH</name>
<comment type="caution">
    <text evidence="1">The sequence shown here is derived from an EMBL/GenBank/DDBJ whole genome shotgun (WGS) entry which is preliminary data.</text>
</comment>
<gene>
    <name evidence="1" type="ORF">C9427_25590</name>
</gene>
<dbReference type="EMBL" id="PZJX01000047">
    <property type="protein sequence ID" value="PTE07505.1"/>
    <property type="molecule type" value="Genomic_DNA"/>
</dbReference>
<dbReference type="AlphaFoldDB" id="A0A2T4IPG0"/>
<dbReference type="OrthoDB" id="5178506at2"/>
<dbReference type="Proteomes" id="UP000240259">
    <property type="component" value="Unassembled WGS sequence"/>
</dbReference>
<organism evidence="1 2">
    <name type="scientific">Mesorhizobium helmanticense</name>
    <dbReference type="NCBI Taxonomy" id="1776423"/>
    <lineage>
        <taxon>Bacteria</taxon>
        <taxon>Pseudomonadati</taxon>
        <taxon>Pseudomonadota</taxon>
        <taxon>Alphaproteobacteria</taxon>
        <taxon>Hyphomicrobiales</taxon>
        <taxon>Phyllobacteriaceae</taxon>
        <taxon>Mesorhizobium</taxon>
    </lineage>
</organism>
<proteinExistence type="predicted"/>
<evidence type="ECO:0000313" key="2">
    <source>
        <dbReference type="Proteomes" id="UP000240259"/>
    </source>
</evidence>
<reference evidence="1 2" key="1">
    <citation type="submission" date="2018-03" db="EMBL/GenBank/DDBJ databases">
        <title>Genome sequence of the symbiotic type strain Mesorhizobium helmanticense CSLC115NT isolated from Lotus corniculatus nodules.</title>
        <authorList>
            <person name="Sannazzaro A.I."/>
            <person name="Torres Tejerizo G.A."/>
            <person name="Dip D."/>
            <person name="Caballero M."/>
            <person name="Pistorio M."/>
            <person name="Estrella M.J."/>
        </authorList>
    </citation>
    <scope>NUCLEOTIDE SEQUENCE [LARGE SCALE GENOMIC DNA]</scope>
    <source>
        <strain evidence="1 2">CSLC115N</strain>
    </source>
</reference>
<sequence>MSADIVHFPQKSPPVEPLAQFVRLGEVSHKRTASLFAEGHLAAKRVVIDASRLRFLRSEIKQFKEAGREIVLDTKAAELAALSKYGGSAKDAPWSQVAGGQLVTAPCFLRGHPGDIFGQIARCAVEYDVDAVLSPGHFLHPENGLDWLDIDRGSCSELRRALDHEGGKHIAIDYLLILPHLMLNDPEMRLKIMQALSDLPFDNLWIRASGFGNDSAAQPLVAFISSLVQFHNLGKPIITDYLGGLVGEAVMALGASSGFAHGIAECERFDARPWDKPAKKRDPDKPGGRAARINLSLINKSLTLNEYETLLSAKSAKRLLSPSVALPGVRTPSDVTNDPKILASKEAVTNFEALANVPNLHRPKDFVERRVEPAVERMQQIKNLIPNPEIAKAKVVDVDKLMKRMGDHHKQLSRQSNSLTELSERLVDLGPVARPVQRLSRLEENERRGQRP</sequence>
<accession>A0A2T4IPG0</accession>
<evidence type="ECO:0000313" key="1">
    <source>
        <dbReference type="EMBL" id="PTE07505.1"/>
    </source>
</evidence>